<dbReference type="eggNOG" id="COG3166">
    <property type="taxonomic scope" value="Bacteria"/>
</dbReference>
<dbReference type="RefSeq" id="WP_013047390.1">
    <property type="nucleotide sequence ID" value="NC_014010.1"/>
</dbReference>
<name>D5BQP6_PUNMI</name>
<keyword evidence="1" id="KW-0812">Transmembrane</keyword>
<gene>
    <name evidence="2" type="ordered locus">SAR116_2521</name>
</gene>
<dbReference type="EMBL" id="CP001751">
    <property type="protein sequence ID" value="ADE40764.1"/>
    <property type="molecule type" value="Genomic_DNA"/>
</dbReference>
<dbReference type="InterPro" id="IPR007813">
    <property type="entry name" value="PilN"/>
</dbReference>
<accession>D5BQP6</accession>
<protein>
    <submittedName>
        <fullName evidence="2">Type II Secretion</fullName>
    </submittedName>
</protein>
<reference evidence="2 3" key="1">
    <citation type="journal article" date="2010" name="J. Bacteriol.">
        <title>Complete genome sequence of "Candidatus Puniceispirillum marinum" IMCC1322, a representative of the SAR116 clade in the Alphaproteobacteria.</title>
        <authorList>
            <person name="Oh H.M."/>
            <person name="Kwon K.K."/>
            <person name="Kang I."/>
            <person name="Kang S.G."/>
            <person name="Lee J.H."/>
            <person name="Kim S.J."/>
            <person name="Cho J.C."/>
        </authorList>
    </citation>
    <scope>NUCLEOTIDE SEQUENCE [LARGE SCALE GENOMIC DNA]</scope>
    <source>
        <strain evidence="2 3">IMCC1322</strain>
    </source>
</reference>
<keyword evidence="1" id="KW-0472">Membrane</keyword>
<keyword evidence="3" id="KW-1185">Reference proteome</keyword>
<organism evidence="2 3">
    <name type="scientific">Puniceispirillum marinum (strain IMCC1322)</name>
    <dbReference type="NCBI Taxonomy" id="488538"/>
    <lineage>
        <taxon>Bacteria</taxon>
        <taxon>Pseudomonadati</taxon>
        <taxon>Pseudomonadota</taxon>
        <taxon>Alphaproteobacteria</taxon>
        <taxon>Candidatus Puniceispirillales</taxon>
        <taxon>Candidatus Puniceispirillaceae</taxon>
        <taxon>Candidatus Puniceispirillum</taxon>
    </lineage>
</organism>
<dbReference type="STRING" id="488538.SAR116_2521"/>
<evidence type="ECO:0000313" key="3">
    <source>
        <dbReference type="Proteomes" id="UP000007460"/>
    </source>
</evidence>
<feature type="transmembrane region" description="Helical" evidence="1">
    <location>
        <begin position="385"/>
        <end position="406"/>
    </location>
</feature>
<dbReference type="HOGENOM" id="CLU_507938_0_0_5"/>
<dbReference type="eggNOG" id="COG4972">
    <property type="taxonomic scope" value="Bacteria"/>
</dbReference>
<dbReference type="OrthoDB" id="8476922at2"/>
<dbReference type="Proteomes" id="UP000007460">
    <property type="component" value="Chromosome"/>
</dbReference>
<evidence type="ECO:0000256" key="1">
    <source>
        <dbReference type="SAM" id="Phobius"/>
    </source>
</evidence>
<dbReference type="KEGG" id="apb:SAR116_2521"/>
<proteinExistence type="predicted"/>
<keyword evidence="1" id="KW-1133">Transmembrane helix</keyword>
<sequence length="536" mass="59460">MATALTKFASFFRPIGKGSDEVVAIKLHPKAVTVAEVRLNSNVINIDNLASAGLPRQLDMHNLSRSQDMVVDTLRTMHERDMFAAQDAGIIIPSGIVTLRQINLPFMTPAELAKEAKDISFWQDAEPDIGKLEDPFVSYHTLISSENDDLTRVVVGFAETTSLRPWSDILLAAHLNPVHIDLEPVALTNFLYASLSREEKRQSQAILHITQNRIEVIAFQPSKFHTVKLEISEFDHVLLTEVEDIEDPTGEFWDEVGARTGNTLKQAILFLQEEQDFPPFSVIHVAVDALRARNLMTLLDRGFTLAPITLWDPTERAQLSQPVTQLLSKVGNVSGFGSAFGLGLRRLGTFGEPDRGLIQLSMLPHADTLRRNRQMGVVSRSLLKAWVVVAMIMFGWTFGMVLPGFLESKSESRGIEDIKMSAALAQQQLTSAEETVGIRETELMAVSEIGMPRGKLVIMDTLPDLLPEGLELSSYRLEDNNNLTISGSAISEAAIFTFMTELTNSGLVANPSTRPSPREESTFYDFELTGTLQQER</sequence>
<dbReference type="Pfam" id="PF05137">
    <property type="entry name" value="PilN"/>
    <property type="match status" value="1"/>
</dbReference>
<evidence type="ECO:0000313" key="2">
    <source>
        <dbReference type="EMBL" id="ADE40764.1"/>
    </source>
</evidence>
<dbReference type="AlphaFoldDB" id="D5BQP6"/>